<protein>
    <submittedName>
        <fullName evidence="7">Transcriptional regulator, MerR family</fullName>
    </submittedName>
</protein>
<dbReference type="SMART" id="SM00422">
    <property type="entry name" value="HTH_MERR"/>
    <property type="match status" value="1"/>
</dbReference>
<dbReference type="PRINTS" id="PR00040">
    <property type="entry name" value="HTHMERR"/>
</dbReference>
<dbReference type="InterPro" id="IPR000551">
    <property type="entry name" value="MerR-type_HTH_dom"/>
</dbReference>
<keyword evidence="4" id="KW-0804">Transcription</keyword>
<organism evidence="7 8">
    <name type="scientific">Faecalitalea cylindroides ATCC 27803</name>
    <dbReference type="NCBI Taxonomy" id="649755"/>
    <lineage>
        <taxon>Bacteria</taxon>
        <taxon>Bacillati</taxon>
        <taxon>Bacillota</taxon>
        <taxon>Erysipelotrichia</taxon>
        <taxon>Erysipelotrichales</taxon>
        <taxon>Erysipelotrichaceae</taxon>
        <taxon>Faecalitalea</taxon>
    </lineage>
</organism>
<keyword evidence="5" id="KW-0175">Coiled coil</keyword>
<dbReference type="PANTHER" id="PTHR30204:SF69">
    <property type="entry name" value="MERR-FAMILY TRANSCRIPTIONAL REGULATOR"/>
    <property type="match status" value="1"/>
</dbReference>
<evidence type="ECO:0000256" key="4">
    <source>
        <dbReference type="ARBA" id="ARBA00023163"/>
    </source>
</evidence>
<dbReference type="AlphaFoldDB" id="U2P3N4"/>
<evidence type="ECO:0000256" key="5">
    <source>
        <dbReference type="SAM" id="Coils"/>
    </source>
</evidence>
<dbReference type="Pfam" id="PF13411">
    <property type="entry name" value="MerR_1"/>
    <property type="match status" value="1"/>
</dbReference>
<name>U2P3N4_9FIRM</name>
<comment type="caution">
    <text evidence="7">The sequence shown here is derived from an EMBL/GenBank/DDBJ whole genome shotgun (WGS) entry which is preliminary data.</text>
</comment>
<dbReference type="InterPro" id="IPR009061">
    <property type="entry name" value="DNA-bd_dom_put_sf"/>
</dbReference>
<reference evidence="7 8" key="1">
    <citation type="submission" date="2013-06" db="EMBL/GenBank/DDBJ databases">
        <authorList>
            <person name="Weinstock G."/>
            <person name="Sodergren E."/>
            <person name="Lobos E.A."/>
            <person name="Fulton L."/>
            <person name="Fulton R."/>
            <person name="Courtney L."/>
            <person name="Fronick C."/>
            <person name="O'Laughlin M."/>
            <person name="Godfrey J."/>
            <person name="Wilson R.M."/>
            <person name="Miner T."/>
            <person name="Farmer C."/>
            <person name="Delehaunty K."/>
            <person name="Cordes M."/>
            <person name="Minx P."/>
            <person name="Tomlinson C."/>
            <person name="Chen J."/>
            <person name="Wollam A."/>
            <person name="Pepin K.H."/>
            <person name="Bhonagiri V."/>
            <person name="Zhang X."/>
            <person name="Warren W."/>
            <person name="Mitreva M."/>
            <person name="Mardis E.R."/>
            <person name="Wilson R.K."/>
        </authorList>
    </citation>
    <scope>NUCLEOTIDE SEQUENCE [LARGE SCALE GENOMIC DNA]</scope>
    <source>
        <strain evidence="7 8">ATCC 27803</strain>
    </source>
</reference>
<dbReference type="Gene3D" id="1.10.1660.10">
    <property type="match status" value="1"/>
</dbReference>
<evidence type="ECO:0000259" key="6">
    <source>
        <dbReference type="PROSITE" id="PS50937"/>
    </source>
</evidence>
<dbReference type="GO" id="GO:0003700">
    <property type="term" value="F:DNA-binding transcription factor activity"/>
    <property type="evidence" value="ECO:0007669"/>
    <property type="project" value="InterPro"/>
</dbReference>
<dbReference type="PANTHER" id="PTHR30204">
    <property type="entry name" value="REDOX-CYCLING DRUG-SENSING TRANSCRIPTIONAL ACTIVATOR SOXR"/>
    <property type="match status" value="1"/>
</dbReference>
<dbReference type="Proteomes" id="UP000016658">
    <property type="component" value="Unassembled WGS sequence"/>
</dbReference>
<dbReference type="PATRIC" id="fig|649755.3.peg.1096"/>
<dbReference type="SUPFAM" id="SSF46955">
    <property type="entry name" value="Putative DNA-binding domain"/>
    <property type="match status" value="1"/>
</dbReference>
<feature type="coiled-coil region" evidence="5">
    <location>
        <begin position="76"/>
        <end position="110"/>
    </location>
</feature>
<dbReference type="InterPro" id="IPR047057">
    <property type="entry name" value="MerR_fam"/>
</dbReference>
<dbReference type="PROSITE" id="PS00552">
    <property type="entry name" value="HTH_MERR_1"/>
    <property type="match status" value="1"/>
</dbReference>
<sequence length="148" mass="17816">MLYTVGEMARFLNVSASTLRYYDKEGLLPFVKRSNSGIRMFSDKDYEWLKIIECLKKSGLSIKEIRSYIDMTKRGDDSLEERLQLFEERKKDVERQMKELQETLDLLKYKCWYYEMAIQDQSEERVRSLSAEELPEEYKKIKNHIQSM</sequence>
<proteinExistence type="predicted"/>
<dbReference type="GO" id="GO:0003677">
    <property type="term" value="F:DNA binding"/>
    <property type="evidence" value="ECO:0007669"/>
    <property type="project" value="UniProtKB-KW"/>
</dbReference>
<dbReference type="OrthoDB" id="9811174at2"/>
<dbReference type="PROSITE" id="PS50937">
    <property type="entry name" value="HTH_MERR_2"/>
    <property type="match status" value="1"/>
</dbReference>
<dbReference type="HOGENOM" id="CLU_060077_8_0_9"/>
<keyword evidence="3" id="KW-0238">DNA-binding</keyword>
<evidence type="ECO:0000313" key="8">
    <source>
        <dbReference type="Proteomes" id="UP000016658"/>
    </source>
</evidence>
<dbReference type="CDD" id="cd01109">
    <property type="entry name" value="HTH_YyaN"/>
    <property type="match status" value="1"/>
</dbReference>
<dbReference type="EMBL" id="AWVI01000050">
    <property type="protein sequence ID" value="ERK45075.1"/>
    <property type="molecule type" value="Genomic_DNA"/>
</dbReference>
<feature type="domain" description="HTH merR-type" evidence="6">
    <location>
        <begin position="2"/>
        <end position="71"/>
    </location>
</feature>
<evidence type="ECO:0000313" key="7">
    <source>
        <dbReference type="EMBL" id="ERK45075.1"/>
    </source>
</evidence>
<evidence type="ECO:0000256" key="3">
    <source>
        <dbReference type="ARBA" id="ARBA00023125"/>
    </source>
</evidence>
<keyword evidence="1" id="KW-0678">Repressor</keyword>
<accession>U2P3N4</accession>
<evidence type="ECO:0000256" key="2">
    <source>
        <dbReference type="ARBA" id="ARBA00023015"/>
    </source>
</evidence>
<gene>
    <name evidence="7" type="ORF">HMPREF0367_01184</name>
</gene>
<dbReference type="RefSeq" id="WP_035403226.1">
    <property type="nucleotide sequence ID" value="NZ_KI271040.1"/>
</dbReference>
<evidence type="ECO:0000256" key="1">
    <source>
        <dbReference type="ARBA" id="ARBA00022491"/>
    </source>
</evidence>
<keyword evidence="2" id="KW-0805">Transcription regulation</keyword>